<gene>
    <name evidence="3" type="ORF">DCM90_01340</name>
</gene>
<evidence type="ECO:0000256" key="1">
    <source>
        <dbReference type="ARBA" id="ARBA00022612"/>
    </source>
</evidence>
<sequence length="111" mass="13048">MQELEDSTLTEKQKLFCLYYLQRFNATWAYQKACQVDQRTAEIAENRLLRNVEVKEELDALKQQQTADLYLDTNDILKEYVKQATASFGDVLDYKVYEEVLTDEERTPSGH</sequence>
<dbReference type="PANTHER" id="PTHR41328">
    <property type="entry name" value="TERMINASE SMALL SUBUNIT-RELATED"/>
    <property type="match status" value="1"/>
</dbReference>
<accession>A0A2V1N592</accession>
<keyword evidence="4" id="KW-1185">Reference proteome</keyword>
<dbReference type="Proteomes" id="UP000245080">
    <property type="component" value="Unassembled WGS sequence"/>
</dbReference>
<keyword evidence="2" id="KW-0231">Viral genome packaging</keyword>
<dbReference type="Gene3D" id="1.10.10.1400">
    <property type="entry name" value="Terminase, small subunit, N-terminal DNA-binding domain, HTH motif"/>
    <property type="match status" value="1"/>
</dbReference>
<dbReference type="InterPro" id="IPR052404">
    <property type="entry name" value="SPP1-like_terminase"/>
</dbReference>
<dbReference type="RefSeq" id="WP_109249563.1">
    <property type="nucleotide sequence ID" value="NZ_QCXQ01000001.1"/>
</dbReference>
<organism evidence="3 4">
    <name type="scientific">Levilactobacillus bambusae</name>
    <dbReference type="NCBI Taxonomy" id="2024736"/>
    <lineage>
        <taxon>Bacteria</taxon>
        <taxon>Bacillati</taxon>
        <taxon>Bacillota</taxon>
        <taxon>Bacilli</taxon>
        <taxon>Lactobacillales</taxon>
        <taxon>Lactobacillaceae</taxon>
        <taxon>Levilactobacillus</taxon>
    </lineage>
</organism>
<comment type="caution">
    <text evidence="3">The sequence shown here is derived from an EMBL/GenBank/DDBJ whole genome shotgun (WGS) entry which is preliminary data.</text>
</comment>
<evidence type="ECO:0000313" key="4">
    <source>
        <dbReference type="Proteomes" id="UP000245080"/>
    </source>
</evidence>
<dbReference type="InterPro" id="IPR038713">
    <property type="entry name" value="Terminase_Gp1_N_sf"/>
</dbReference>
<dbReference type="Pfam" id="PF03592">
    <property type="entry name" value="Terminase_2"/>
    <property type="match status" value="1"/>
</dbReference>
<evidence type="ECO:0000313" key="3">
    <source>
        <dbReference type="EMBL" id="PWG00850.1"/>
    </source>
</evidence>
<keyword evidence="1" id="KW-1188">Viral release from host cell</keyword>
<name>A0A2V1N592_9LACO</name>
<dbReference type="AlphaFoldDB" id="A0A2V1N592"/>
<dbReference type="PANTHER" id="PTHR41328:SF3">
    <property type="entry name" value="PBSX PHAGE TERMINASE SMALL SUBUNIT"/>
    <property type="match status" value="1"/>
</dbReference>
<dbReference type="EMBL" id="QCXQ01000001">
    <property type="protein sequence ID" value="PWG00850.1"/>
    <property type="molecule type" value="Genomic_DNA"/>
</dbReference>
<reference evidence="3 4" key="1">
    <citation type="journal article" date="2018" name="Int. J. Syst. Evol. Microbiol.">
        <title>Lactobacillus bambusae sp. nov., isolated from a traditional fermented Ma-bamboo shoots of Taiwan.</title>
        <authorList>
            <person name="Wang L.-T."/>
        </authorList>
    </citation>
    <scope>NUCLEOTIDE SEQUENCE [LARGE SCALE GENOMIC DNA]</scope>
    <source>
        <strain evidence="3 4">BS-W1</strain>
    </source>
</reference>
<evidence type="ECO:0000256" key="2">
    <source>
        <dbReference type="ARBA" id="ARBA00023219"/>
    </source>
</evidence>
<evidence type="ECO:0008006" key="5">
    <source>
        <dbReference type="Google" id="ProtNLM"/>
    </source>
</evidence>
<dbReference type="GO" id="GO:0051276">
    <property type="term" value="P:chromosome organization"/>
    <property type="evidence" value="ECO:0007669"/>
    <property type="project" value="InterPro"/>
</dbReference>
<protein>
    <recommendedName>
        <fullName evidence="5">Terminase</fullName>
    </recommendedName>
</protein>
<proteinExistence type="predicted"/>
<dbReference type="OrthoDB" id="7358785at2"/>
<dbReference type="InterPro" id="IPR005335">
    <property type="entry name" value="Terminase_ssu"/>
</dbReference>